<name>A0A024U316_9STRA</name>
<dbReference type="RefSeq" id="XP_008871400.1">
    <property type="nucleotide sequence ID" value="XM_008873178.1"/>
</dbReference>
<dbReference type="AlphaFoldDB" id="A0A024U316"/>
<dbReference type="OrthoDB" id="74643at2759"/>
<dbReference type="VEuPathDB" id="FungiDB:H310_07432"/>
<reference evidence="2" key="1">
    <citation type="submission" date="2013-12" db="EMBL/GenBank/DDBJ databases">
        <title>The Genome Sequence of Aphanomyces invadans NJM9701.</title>
        <authorList>
            <consortium name="The Broad Institute Genomics Platform"/>
            <person name="Russ C."/>
            <person name="Tyler B."/>
            <person name="van West P."/>
            <person name="Dieguez-Uribeondo J."/>
            <person name="Young S.K."/>
            <person name="Zeng Q."/>
            <person name="Gargeya S."/>
            <person name="Fitzgerald M."/>
            <person name="Abouelleil A."/>
            <person name="Alvarado L."/>
            <person name="Chapman S.B."/>
            <person name="Gainer-Dewar J."/>
            <person name="Goldberg J."/>
            <person name="Griggs A."/>
            <person name="Gujja S."/>
            <person name="Hansen M."/>
            <person name="Howarth C."/>
            <person name="Imamovic A."/>
            <person name="Ireland A."/>
            <person name="Larimer J."/>
            <person name="McCowan C."/>
            <person name="Murphy C."/>
            <person name="Pearson M."/>
            <person name="Poon T.W."/>
            <person name="Priest M."/>
            <person name="Roberts A."/>
            <person name="Saif S."/>
            <person name="Shea T."/>
            <person name="Sykes S."/>
            <person name="Wortman J."/>
            <person name="Nusbaum C."/>
            <person name="Birren B."/>
        </authorList>
    </citation>
    <scope>NUCLEOTIDE SEQUENCE [LARGE SCALE GENOMIC DNA]</scope>
    <source>
        <strain evidence="2">NJM9701</strain>
    </source>
</reference>
<organism evidence="2">
    <name type="scientific">Aphanomyces invadans</name>
    <dbReference type="NCBI Taxonomy" id="157072"/>
    <lineage>
        <taxon>Eukaryota</taxon>
        <taxon>Sar</taxon>
        <taxon>Stramenopiles</taxon>
        <taxon>Oomycota</taxon>
        <taxon>Saprolegniomycetes</taxon>
        <taxon>Saprolegniales</taxon>
        <taxon>Verrucalvaceae</taxon>
        <taxon>Aphanomyces</taxon>
    </lineage>
</organism>
<evidence type="ECO:0000313" key="2">
    <source>
        <dbReference type="EMBL" id="ETV99982.1"/>
    </source>
</evidence>
<proteinExistence type="predicted"/>
<dbReference type="EMBL" id="KI913965">
    <property type="protein sequence ID" value="ETV99982.1"/>
    <property type="molecule type" value="Genomic_DNA"/>
</dbReference>
<protein>
    <submittedName>
        <fullName evidence="2">Uncharacterized protein</fullName>
    </submittedName>
</protein>
<keyword evidence="1" id="KW-1133">Transmembrane helix</keyword>
<dbReference type="GeneID" id="20084482"/>
<keyword evidence="1" id="KW-0812">Transmembrane</keyword>
<feature type="transmembrane region" description="Helical" evidence="1">
    <location>
        <begin position="46"/>
        <end position="68"/>
    </location>
</feature>
<keyword evidence="1" id="KW-0472">Membrane</keyword>
<accession>A0A024U316</accession>
<evidence type="ECO:0000256" key="1">
    <source>
        <dbReference type="SAM" id="Phobius"/>
    </source>
</evidence>
<sequence>MTDHRRCRAAAIAVVVAATAQAQLVTTMTTPPPPPSEGNGLRPGVVVGLVVGVVVVGAILVYGGIYFLKQHTLRGAAALSTDKVVTTNDAQAYFGPARQSDDFDVYFGKQPSMVTNMASHPCVKLGSSRATAATVAVDINVPTKPASSRALPPTTVHHVKLDAVMSPQHSSVADDAPSDMVTAMRSYRSMIQQQTMGVDIAWMSPVESSRSLFPSQRAIVDPTSIDDVSKLEWLSAMESTRTTNLAAFDSMRNVMDLAMDEEASEASCRTTFNL</sequence>
<gene>
    <name evidence="2" type="ORF">H310_07432</name>
</gene>